<dbReference type="GO" id="GO:0005802">
    <property type="term" value="C:trans-Golgi network"/>
    <property type="evidence" value="ECO:0007669"/>
    <property type="project" value="TreeGrafter"/>
</dbReference>
<dbReference type="Pfam" id="PF03676">
    <property type="entry name" value="PHAF1"/>
    <property type="match status" value="1"/>
</dbReference>
<dbReference type="GO" id="GO:0043001">
    <property type="term" value="P:Golgi to plasma membrane protein transport"/>
    <property type="evidence" value="ECO:0007669"/>
    <property type="project" value="TreeGrafter"/>
</dbReference>
<dbReference type="PANTHER" id="PTHR13465:SF2">
    <property type="entry name" value="PHAGOSOME ASSEMBLY FACTOR 1"/>
    <property type="match status" value="1"/>
</dbReference>
<accession>A0A8H3CL36</accession>
<gene>
    <name evidence="3" type="ORF">RDB_LOCUS94615</name>
</gene>
<dbReference type="InterPro" id="IPR005373">
    <property type="entry name" value="PHAF1"/>
</dbReference>
<feature type="region of interest" description="Disordered" evidence="2">
    <location>
        <begin position="303"/>
        <end position="362"/>
    </location>
</feature>
<evidence type="ECO:0000256" key="2">
    <source>
        <dbReference type="SAM" id="MobiDB-lite"/>
    </source>
</evidence>
<proteinExistence type="inferred from homology"/>
<dbReference type="AlphaFoldDB" id="A0A8H3CL36"/>
<reference evidence="3" key="1">
    <citation type="submission" date="2021-01" db="EMBL/GenBank/DDBJ databases">
        <authorList>
            <person name="Kaushik A."/>
        </authorList>
    </citation>
    <scope>NUCLEOTIDE SEQUENCE</scope>
    <source>
        <strain evidence="3">AG6-10EEA</strain>
    </source>
</reference>
<evidence type="ECO:0000313" key="4">
    <source>
        <dbReference type="Proteomes" id="UP000663853"/>
    </source>
</evidence>
<dbReference type="EMBL" id="CAJMXA010002670">
    <property type="protein sequence ID" value="CAE6485330.1"/>
    <property type="molecule type" value="Genomic_DNA"/>
</dbReference>
<dbReference type="Proteomes" id="UP000663853">
    <property type="component" value="Unassembled WGS sequence"/>
</dbReference>
<evidence type="ECO:0000256" key="1">
    <source>
        <dbReference type="ARBA" id="ARBA00024339"/>
    </source>
</evidence>
<dbReference type="PANTHER" id="PTHR13465">
    <property type="entry name" value="UPF0183 PROTEIN"/>
    <property type="match status" value="1"/>
</dbReference>
<evidence type="ECO:0000313" key="3">
    <source>
        <dbReference type="EMBL" id="CAE6485330.1"/>
    </source>
</evidence>
<comment type="similarity">
    <text evidence="1">Belongs to the PHAF1 family.</text>
</comment>
<name>A0A8H3CL36_9AGAM</name>
<protein>
    <submittedName>
        <fullName evidence="3">Uncharacterized protein</fullName>
    </submittedName>
</protein>
<dbReference type="InterPro" id="IPR039156">
    <property type="entry name" value="PHAF1/BROMI"/>
</dbReference>
<comment type="caution">
    <text evidence="3">The sequence shown here is derived from an EMBL/GenBank/DDBJ whole genome shotgun (WGS) entry which is preliminary data.</text>
</comment>
<feature type="region of interest" description="Disordered" evidence="2">
    <location>
        <begin position="161"/>
        <end position="180"/>
    </location>
</feature>
<sequence>MVGTLDLDLRPGLGIGPFELGASLFDVLDSLRRPSPPTFPSVSVKHDTTSPASSPIILHLRPYLDLLFTRQTQRLHTISLSLHRNSQVNIPLVLNYKNEVLSGPDVVPRRTTVQQMMGPTYKDERMRYPGVWFSFEDDIPGNTGTTNTAEGNAEVRRVVVTQRQEQSEHEKEEDPELVPNSTMYGDIKKAVVKIHDGIYLHFFTPESEDPPIHIRLGVTTAEDLTCDLGPPVLTHYKEDDRMSIHATAQDDEESYFYNYFQHGLDFLISGKTHRVRKIIVHSNVPGSPLFQRYKRCPWEFSLSSQDTAPSPDPIEPGTTPPVGSDLDGVAPKAGGKKKKKKAENERPRASFEVHDDTPNDSQETVAFYDSIDILKSKLGHGSRHTAQPSMQLERTADLPQNELLTLSSSTTHLYAFDGVFCEASELGDVLCVGLF</sequence>
<feature type="compositionally biased region" description="Basic and acidic residues" evidence="2">
    <location>
        <begin position="342"/>
        <end position="357"/>
    </location>
</feature>
<organism evidence="3 4">
    <name type="scientific">Rhizoctonia solani</name>
    <dbReference type="NCBI Taxonomy" id="456999"/>
    <lineage>
        <taxon>Eukaryota</taxon>
        <taxon>Fungi</taxon>
        <taxon>Dikarya</taxon>
        <taxon>Basidiomycota</taxon>
        <taxon>Agaricomycotina</taxon>
        <taxon>Agaricomycetes</taxon>
        <taxon>Cantharellales</taxon>
        <taxon>Ceratobasidiaceae</taxon>
        <taxon>Rhizoctonia</taxon>
    </lineage>
</organism>